<keyword evidence="1" id="KW-0472">Membrane</keyword>
<evidence type="ECO:0000313" key="2">
    <source>
        <dbReference type="EMBL" id="KTF08463.1"/>
    </source>
</evidence>
<protein>
    <submittedName>
        <fullName evidence="2">Uncharacterized protein</fullName>
    </submittedName>
</protein>
<keyword evidence="1" id="KW-0812">Transmembrane</keyword>
<comment type="caution">
    <text evidence="2">The sequence shown here is derived from an EMBL/GenBank/DDBJ whole genome shotgun (WGS) entry which is preliminary data.</text>
</comment>
<proteinExistence type="predicted"/>
<organism evidence="2">
    <name type="scientific">marine sediment metagenome</name>
    <dbReference type="NCBI Taxonomy" id="412755"/>
    <lineage>
        <taxon>unclassified sequences</taxon>
        <taxon>metagenomes</taxon>
        <taxon>ecological metagenomes</taxon>
    </lineage>
</organism>
<dbReference type="EMBL" id="AYSL01000003">
    <property type="protein sequence ID" value="KTF08463.1"/>
    <property type="molecule type" value="Genomic_DNA"/>
</dbReference>
<feature type="transmembrane region" description="Helical" evidence="1">
    <location>
        <begin position="20"/>
        <end position="44"/>
    </location>
</feature>
<reference evidence="2" key="1">
    <citation type="submission" date="2013-11" db="EMBL/GenBank/DDBJ databases">
        <title>Microbial diversity, functional groups and degradation webs in Northern and Southern Mediterranean and Red Sea marine crude oil polluted sites.</title>
        <authorList>
            <person name="Daffonchio D."/>
            <person name="Mapelli F."/>
            <person name="Ferrer M."/>
            <person name="Richter M."/>
            <person name="Cherif A."/>
            <person name="Malkawi H.I."/>
            <person name="Yakimov M.M."/>
            <person name="Abdel-Fattah Y.R."/>
            <person name="Blaghen M."/>
            <person name="Golyshin P.N."/>
            <person name="Kalogerakis N."/>
            <person name="Boon N."/>
            <person name="Magagnini M."/>
            <person name="Fava F."/>
        </authorList>
    </citation>
    <scope>NUCLEOTIDE SEQUENCE</scope>
</reference>
<dbReference type="AlphaFoldDB" id="A0A1B6NYI0"/>
<sequence length="58" mass="6693">MTSSRSSYLISQSLSLFTPILYDVIINQLFFTFYQNSLIISIFWHTLSSEISPCIIIV</sequence>
<keyword evidence="1" id="KW-1133">Transmembrane helix</keyword>
<gene>
    <name evidence="2" type="ORF">MGSAQ_000057</name>
</gene>
<evidence type="ECO:0000256" key="1">
    <source>
        <dbReference type="SAM" id="Phobius"/>
    </source>
</evidence>
<name>A0A1B6NYI0_9ZZZZ</name>
<accession>A0A1B6NYI0</accession>